<reference evidence="2 3" key="1">
    <citation type="submission" date="2024-05" db="EMBL/GenBank/DDBJ databases">
        <title>Burkholderia sp. Nov. a novel bacteria isolated from rhizosphere soil of Camellia sinensis.</title>
        <authorList>
            <person name="Dong Y."/>
        </authorList>
    </citation>
    <scope>NUCLEOTIDE SEQUENCE [LARGE SCALE GENOMIC DNA]</scope>
    <source>
        <strain evidence="2 3">GS2Y</strain>
    </source>
</reference>
<dbReference type="InterPro" id="IPR051321">
    <property type="entry name" value="PHA/PHB_synthase"/>
</dbReference>
<dbReference type="Pfam" id="PF06850">
    <property type="entry name" value="PHB_depo_C"/>
    <property type="match status" value="1"/>
</dbReference>
<accession>A0ABU9WK56</accession>
<dbReference type="PANTHER" id="PTHR36837">
    <property type="entry name" value="POLY(3-HYDROXYALKANOATE) POLYMERASE SUBUNIT PHAC"/>
    <property type="match status" value="1"/>
</dbReference>
<evidence type="ECO:0000259" key="1">
    <source>
        <dbReference type="Pfam" id="PF06850"/>
    </source>
</evidence>
<dbReference type="InterPro" id="IPR010915">
    <property type="entry name" value="PHB_depoly_PhaZ"/>
</dbReference>
<dbReference type="Gene3D" id="3.40.50.1820">
    <property type="entry name" value="alpha/beta hydrolase"/>
    <property type="match status" value="1"/>
</dbReference>
<comment type="caution">
    <text evidence="2">The sequence shown here is derived from an EMBL/GenBank/DDBJ whole genome shotgun (WGS) entry which is preliminary data.</text>
</comment>
<dbReference type="PANTHER" id="PTHR36837:SF4">
    <property type="entry name" value="BLR0908 PROTEIN"/>
    <property type="match status" value="1"/>
</dbReference>
<sequence length="409" mass="45621">MLYHLHQIQRTMLDPYTAFTEAAARAIPGGRPHSLTRCVAASYELLHRIGKQYGKPDFGIRSVRVNDREVIISEQVVLDRSFCKLRRFKRFTDDAATLDRLKGEPVVLVCAPLSGHHATLLRDTVRALLADHKVYITDWVDARLVPPSAGEFTLSDYVRYIQEFIRHIGADTVHVVAVCQSTVPVLAAVSLMASAGEATPRSMTMMGGPIDARKSPTAVNSLAAAKSYAWFEDNVIHTVPSNYAGSGRKVYPGFLQHAGFVAMNPDRHFSSYYNYFLNLVKGDAEDADAHVRFYDEYNAVLDMAAEYYLQTIREVFQEFRLATGTWEIDGVAVCPHDIRSTALMTIEGELDDISGSGQTEAAHALCSGIPTTRKRHYTAPACGHYGIFSGRRWRETIYPSVRDFIRAHA</sequence>
<dbReference type="InterPro" id="IPR029058">
    <property type="entry name" value="AB_hydrolase_fold"/>
</dbReference>
<dbReference type="Proteomes" id="UP001466933">
    <property type="component" value="Unassembled WGS sequence"/>
</dbReference>
<evidence type="ECO:0000313" key="3">
    <source>
        <dbReference type="Proteomes" id="UP001466933"/>
    </source>
</evidence>
<keyword evidence="3" id="KW-1185">Reference proteome</keyword>
<dbReference type="EMBL" id="JBCPYA010000008">
    <property type="protein sequence ID" value="MEN2472184.1"/>
    <property type="molecule type" value="Genomic_DNA"/>
</dbReference>
<protein>
    <submittedName>
        <fullName evidence="2">Polyhydroxyalkanoate depolymerase</fullName>
    </submittedName>
</protein>
<dbReference type="PIRSF" id="PIRSF020818">
    <property type="entry name" value="PHB_depoly_PhaZ"/>
    <property type="match status" value="1"/>
</dbReference>
<name>A0ABU9WK56_9BURK</name>
<dbReference type="NCBIfam" id="TIGR01849">
    <property type="entry name" value="PHB_depoly_PhaZ"/>
    <property type="match status" value="1"/>
</dbReference>
<dbReference type="SUPFAM" id="SSF53474">
    <property type="entry name" value="alpha/beta-Hydrolases"/>
    <property type="match status" value="1"/>
</dbReference>
<gene>
    <name evidence="2" type="primary">phaZ</name>
    <name evidence="2" type="ORF">VOI36_19970</name>
</gene>
<proteinExistence type="predicted"/>
<organism evidence="2 3">
    <name type="scientific">Burkholderia theae</name>
    <dbReference type="NCBI Taxonomy" id="3143496"/>
    <lineage>
        <taxon>Bacteria</taxon>
        <taxon>Pseudomonadati</taxon>
        <taxon>Pseudomonadota</taxon>
        <taxon>Betaproteobacteria</taxon>
        <taxon>Burkholderiales</taxon>
        <taxon>Burkholderiaceae</taxon>
        <taxon>Burkholderia</taxon>
    </lineage>
</organism>
<evidence type="ECO:0000313" key="2">
    <source>
        <dbReference type="EMBL" id="MEN2472184.1"/>
    </source>
</evidence>
<feature type="domain" description="PHB de-polymerase C-terminal" evidence="1">
    <location>
        <begin position="207"/>
        <end position="408"/>
    </location>
</feature>
<dbReference type="RefSeq" id="WP_343493118.1">
    <property type="nucleotide sequence ID" value="NZ_JBCPYA010000008.1"/>
</dbReference>
<dbReference type="InterPro" id="IPR009656">
    <property type="entry name" value="PHB_depo_C"/>
</dbReference>